<dbReference type="EC" id="2.3.2.27" evidence="4"/>
<dbReference type="GO" id="GO:0061630">
    <property type="term" value="F:ubiquitin protein ligase activity"/>
    <property type="evidence" value="ECO:0007669"/>
    <property type="project" value="UniProtKB-EC"/>
</dbReference>
<evidence type="ECO:0000256" key="11">
    <source>
        <dbReference type="ARBA" id="ARBA00022989"/>
    </source>
</evidence>
<evidence type="ECO:0000256" key="7">
    <source>
        <dbReference type="ARBA" id="ARBA00022723"/>
    </source>
</evidence>
<protein>
    <recommendedName>
        <fullName evidence="4">RING-type E3 ubiquitin transferase</fullName>
        <ecNumber evidence="4">2.3.2.27</ecNumber>
    </recommendedName>
</protein>
<evidence type="ECO:0000256" key="5">
    <source>
        <dbReference type="ARBA" id="ARBA00022679"/>
    </source>
</evidence>
<keyword evidence="10" id="KW-0862">Zinc</keyword>
<evidence type="ECO:0000256" key="6">
    <source>
        <dbReference type="ARBA" id="ARBA00022692"/>
    </source>
</evidence>
<evidence type="ECO:0000256" key="2">
    <source>
        <dbReference type="ARBA" id="ARBA00004167"/>
    </source>
</evidence>
<dbReference type="InterPro" id="IPR001841">
    <property type="entry name" value="Znf_RING"/>
</dbReference>
<reference evidence="16" key="1">
    <citation type="submission" date="2019-09" db="EMBL/GenBank/DDBJ databases">
        <authorList>
            <person name="Zhang L."/>
        </authorList>
    </citation>
    <scope>NUCLEOTIDE SEQUENCE</scope>
</reference>
<evidence type="ECO:0000256" key="8">
    <source>
        <dbReference type="ARBA" id="ARBA00022771"/>
    </source>
</evidence>
<dbReference type="Gene3D" id="3.30.40.10">
    <property type="entry name" value="Zinc/RING finger domain, C3HC4 (zinc finger)"/>
    <property type="match status" value="1"/>
</dbReference>
<sequence length="145" mass="15952">MSCDTYHLPERNLNLGEPQGPSSTSARFRRLSPKGLDPSIVQSLPTLIFAADSQKEGLDCAICLEGFKDKEIGRELPGCHHRFHIGCIDMWFQSHCTCPICRLAVDPCHKSESQAQVLKKQSTNDAASSSSVPPREQFVSVPIGE</sequence>
<comment type="pathway">
    <text evidence="3">Protein modification; protein ubiquitination.</text>
</comment>
<evidence type="ECO:0000256" key="12">
    <source>
        <dbReference type="ARBA" id="ARBA00023136"/>
    </source>
</evidence>
<feature type="compositionally biased region" description="Polar residues" evidence="14">
    <location>
        <begin position="119"/>
        <end position="132"/>
    </location>
</feature>
<dbReference type="PANTHER" id="PTHR46913:SF1">
    <property type="entry name" value="RING-H2 FINGER PROTEIN ATL16"/>
    <property type="match status" value="1"/>
</dbReference>
<evidence type="ECO:0000256" key="10">
    <source>
        <dbReference type="ARBA" id="ARBA00022833"/>
    </source>
</evidence>
<dbReference type="GO" id="GO:0016567">
    <property type="term" value="P:protein ubiquitination"/>
    <property type="evidence" value="ECO:0007669"/>
    <property type="project" value="InterPro"/>
</dbReference>
<keyword evidence="8 13" id="KW-0863">Zinc-finger</keyword>
<dbReference type="PROSITE" id="PS50089">
    <property type="entry name" value="ZF_RING_2"/>
    <property type="match status" value="1"/>
</dbReference>
<comment type="subcellular location">
    <subcellularLocation>
        <location evidence="2">Membrane</location>
        <topology evidence="2">Single-pass membrane protein</topology>
    </subcellularLocation>
</comment>
<dbReference type="SMART" id="SM00184">
    <property type="entry name" value="RING"/>
    <property type="match status" value="1"/>
</dbReference>
<dbReference type="PANTHER" id="PTHR46913">
    <property type="entry name" value="RING-H2 FINGER PROTEIN ATL16"/>
    <property type="match status" value="1"/>
</dbReference>
<gene>
    <name evidence="16" type="ORF">NYM_LOCUS4357</name>
</gene>
<feature type="domain" description="RING-type" evidence="15">
    <location>
        <begin position="60"/>
        <end position="102"/>
    </location>
</feature>
<evidence type="ECO:0000256" key="9">
    <source>
        <dbReference type="ARBA" id="ARBA00022786"/>
    </source>
</evidence>
<feature type="region of interest" description="Disordered" evidence="14">
    <location>
        <begin position="1"/>
        <end position="29"/>
    </location>
</feature>
<feature type="region of interest" description="Disordered" evidence="14">
    <location>
        <begin position="119"/>
        <end position="145"/>
    </location>
</feature>
<evidence type="ECO:0000256" key="3">
    <source>
        <dbReference type="ARBA" id="ARBA00004906"/>
    </source>
</evidence>
<evidence type="ECO:0000313" key="16">
    <source>
        <dbReference type="EMBL" id="VVV60933.1"/>
    </source>
</evidence>
<dbReference type="EMBL" id="LR721775">
    <property type="protein sequence ID" value="VVV60933.1"/>
    <property type="molecule type" value="Genomic_DNA"/>
</dbReference>
<dbReference type="GO" id="GO:0016020">
    <property type="term" value="C:membrane"/>
    <property type="evidence" value="ECO:0007669"/>
    <property type="project" value="UniProtKB-SubCell"/>
</dbReference>
<evidence type="ECO:0000259" key="15">
    <source>
        <dbReference type="PROSITE" id="PS50089"/>
    </source>
</evidence>
<organism evidence="16">
    <name type="scientific">Nymphaea colorata</name>
    <name type="common">pocket water lily</name>
    <dbReference type="NCBI Taxonomy" id="210225"/>
    <lineage>
        <taxon>Eukaryota</taxon>
        <taxon>Viridiplantae</taxon>
        <taxon>Streptophyta</taxon>
        <taxon>Embryophyta</taxon>
        <taxon>Tracheophyta</taxon>
        <taxon>Spermatophyta</taxon>
        <taxon>Magnoliopsida</taxon>
        <taxon>Nymphaeales</taxon>
        <taxon>Nymphaeaceae</taxon>
        <taxon>Nymphaea</taxon>
    </lineage>
</organism>
<keyword evidence="12" id="KW-0472">Membrane</keyword>
<evidence type="ECO:0000256" key="14">
    <source>
        <dbReference type="SAM" id="MobiDB-lite"/>
    </source>
</evidence>
<dbReference type="GO" id="GO:0008270">
    <property type="term" value="F:zinc ion binding"/>
    <property type="evidence" value="ECO:0007669"/>
    <property type="project" value="UniProtKB-KW"/>
</dbReference>
<dbReference type="InterPro" id="IPR044600">
    <property type="entry name" value="ATL1/ATL16-like"/>
</dbReference>
<dbReference type="InterPro" id="IPR013083">
    <property type="entry name" value="Znf_RING/FYVE/PHD"/>
</dbReference>
<evidence type="ECO:0000256" key="13">
    <source>
        <dbReference type="PROSITE-ProRule" id="PRU00175"/>
    </source>
</evidence>
<keyword evidence="9" id="KW-0833">Ubl conjugation pathway</keyword>
<dbReference type="Gramene" id="NC10G0065920.1">
    <property type="protein sequence ID" value="NC10G0065920.1:cds"/>
    <property type="gene ID" value="NC10G0065920"/>
</dbReference>
<evidence type="ECO:0000256" key="4">
    <source>
        <dbReference type="ARBA" id="ARBA00012483"/>
    </source>
</evidence>
<keyword evidence="6" id="KW-0812">Transmembrane</keyword>
<name>A0A5K0X6R6_9MAGN</name>
<comment type="catalytic activity">
    <reaction evidence="1">
        <text>S-ubiquitinyl-[E2 ubiquitin-conjugating enzyme]-L-cysteine + [acceptor protein]-L-lysine = [E2 ubiquitin-conjugating enzyme]-L-cysteine + N(6)-ubiquitinyl-[acceptor protein]-L-lysine.</text>
        <dbReference type="EC" id="2.3.2.27"/>
    </reaction>
</comment>
<accession>A0A5K0X6R6</accession>
<dbReference type="Pfam" id="PF13639">
    <property type="entry name" value="zf-RING_2"/>
    <property type="match status" value="1"/>
</dbReference>
<keyword evidence="7" id="KW-0479">Metal-binding</keyword>
<keyword evidence="11" id="KW-1133">Transmembrane helix</keyword>
<dbReference type="AlphaFoldDB" id="A0A5K0X6R6"/>
<proteinExistence type="predicted"/>
<evidence type="ECO:0000256" key="1">
    <source>
        <dbReference type="ARBA" id="ARBA00000900"/>
    </source>
</evidence>
<keyword evidence="5" id="KW-0808">Transferase</keyword>
<dbReference type="SUPFAM" id="SSF57850">
    <property type="entry name" value="RING/U-box"/>
    <property type="match status" value="1"/>
</dbReference>